<accession>A0A1A8XIG8</accession>
<evidence type="ECO:0000313" key="2">
    <source>
        <dbReference type="Proteomes" id="UP000199600"/>
    </source>
</evidence>
<keyword evidence="2" id="KW-1185">Reference proteome</keyword>
<reference evidence="1 2" key="1">
    <citation type="submission" date="2016-06" db="EMBL/GenBank/DDBJ databases">
        <authorList>
            <person name="Kjaerup R.B."/>
            <person name="Dalgaard T.S."/>
            <person name="Juul-Madsen H.R."/>
        </authorList>
    </citation>
    <scope>NUCLEOTIDE SEQUENCE [LARGE SCALE GENOMIC DNA]</scope>
    <source>
        <strain evidence="1">2</strain>
    </source>
</reference>
<proteinExistence type="predicted"/>
<dbReference type="AlphaFoldDB" id="A0A1A8XIG8"/>
<organism evidence="1 2">
    <name type="scientific">Candidatus Propionivibrio aalborgensis</name>
    <dbReference type="NCBI Taxonomy" id="1860101"/>
    <lineage>
        <taxon>Bacteria</taxon>
        <taxon>Pseudomonadati</taxon>
        <taxon>Pseudomonadota</taxon>
        <taxon>Betaproteobacteria</taxon>
        <taxon>Rhodocyclales</taxon>
        <taxon>Rhodocyclaceae</taxon>
        <taxon>Propionivibrio</taxon>
    </lineage>
</organism>
<dbReference type="Proteomes" id="UP000199600">
    <property type="component" value="Unassembled WGS sequence"/>
</dbReference>
<protein>
    <submittedName>
        <fullName evidence="1">Uncharacterized protein</fullName>
    </submittedName>
</protein>
<name>A0A1A8XIG8_9RHOO</name>
<evidence type="ECO:0000313" key="1">
    <source>
        <dbReference type="EMBL" id="SBT04177.1"/>
    </source>
</evidence>
<dbReference type="EMBL" id="FLQY01000029">
    <property type="protein sequence ID" value="SBT04177.1"/>
    <property type="molecule type" value="Genomic_DNA"/>
</dbReference>
<sequence>MLLRKITCEAQCRLDVLGLGSLVATSQQNDQLSPALLEIHPVTGAVVDSQLRDTFANRFDISGISSSEPFNPCLDARSRLEVAQVVEPLSKEDGFANFNHSVTVALWLQSVNAIRAILGYSIGLDRRDETK</sequence>
<gene>
    <name evidence="1" type="ORF">PROAA_1240002</name>
</gene>